<accession>A0A1I1YBV0</accession>
<keyword evidence="1" id="KW-0812">Transmembrane</keyword>
<feature type="transmembrane region" description="Helical" evidence="1">
    <location>
        <begin position="37"/>
        <end position="61"/>
    </location>
</feature>
<proteinExistence type="predicted"/>
<dbReference type="Proteomes" id="UP000199474">
    <property type="component" value="Unassembled WGS sequence"/>
</dbReference>
<evidence type="ECO:0000256" key="1">
    <source>
        <dbReference type="SAM" id="Phobius"/>
    </source>
</evidence>
<name>A0A1I1YBV0_9BACI</name>
<keyword evidence="3" id="KW-1185">Reference proteome</keyword>
<keyword evidence="1" id="KW-0472">Membrane</keyword>
<keyword evidence="1" id="KW-1133">Transmembrane helix</keyword>
<dbReference type="AlphaFoldDB" id="A0A1I1YBV0"/>
<protein>
    <submittedName>
        <fullName evidence="2">Uncharacterized protein</fullName>
    </submittedName>
</protein>
<feature type="transmembrane region" description="Helical" evidence="1">
    <location>
        <begin position="12"/>
        <end position="31"/>
    </location>
</feature>
<gene>
    <name evidence="2" type="ORF">SAMN05216238_10995</name>
</gene>
<evidence type="ECO:0000313" key="2">
    <source>
        <dbReference type="EMBL" id="SFE17031.1"/>
    </source>
</evidence>
<reference evidence="3" key="1">
    <citation type="submission" date="2016-10" db="EMBL/GenBank/DDBJ databases">
        <authorList>
            <person name="Varghese N."/>
            <person name="Submissions S."/>
        </authorList>
    </citation>
    <scope>NUCLEOTIDE SEQUENCE [LARGE SCALE GENOMIC DNA]</scope>
    <source>
        <strain evidence="3">DSM 22530</strain>
    </source>
</reference>
<dbReference type="EMBL" id="FOMR01000009">
    <property type="protein sequence ID" value="SFE17031.1"/>
    <property type="molecule type" value="Genomic_DNA"/>
</dbReference>
<evidence type="ECO:0000313" key="3">
    <source>
        <dbReference type="Proteomes" id="UP000199474"/>
    </source>
</evidence>
<sequence length="68" mass="7911">MELKLQHKKIGSYVFPVLITVLLLVNFYMIINHKSIVTTTVAVISAVLLIILFFMSIWSLFKKRENSR</sequence>
<organism evidence="2 3">
    <name type="scientific">Lentibacillus persicus</name>
    <dbReference type="NCBI Taxonomy" id="640948"/>
    <lineage>
        <taxon>Bacteria</taxon>
        <taxon>Bacillati</taxon>
        <taxon>Bacillota</taxon>
        <taxon>Bacilli</taxon>
        <taxon>Bacillales</taxon>
        <taxon>Bacillaceae</taxon>
        <taxon>Lentibacillus</taxon>
    </lineage>
</organism>